<reference evidence="2 3" key="1">
    <citation type="submission" date="2020-04" db="EMBL/GenBank/DDBJ databases">
        <title>Plant Genome Project.</title>
        <authorList>
            <person name="Zhang R.-G."/>
        </authorList>
    </citation>
    <scope>NUCLEOTIDE SEQUENCE [LARGE SCALE GENOMIC DNA]</scope>
    <source>
        <strain evidence="2">YNK0</strain>
        <tissue evidence="2">Leaf</tissue>
    </source>
</reference>
<feature type="transmembrane region" description="Helical" evidence="1">
    <location>
        <begin position="7"/>
        <end position="26"/>
    </location>
</feature>
<dbReference type="SUPFAM" id="SSF63570">
    <property type="entry name" value="PABC (PABP) domain"/>
    <property type="match status" value="1"/>
</dbReference>
<evidence type="ECO:0000313" key="3">
    <source>
        <dbReference type="Proteomes" id="UP000655225"/>
    </source>
</evidence>
<evidence type="ECO:0000256" key="1">
    <source>
        <dbReference type="SAM" id="Phobius"/>
    </source>
</evidence>
<keyword evidence="1" id="KW-0472">Membrane</keyword>
<dbReference type="Proteomes" id="UP000655225">
    <property type="component" value="Unassembled WGS sequence"/>
</dbReference>
<evidence type="ECO:0000313" key="2">
    <source>
        <dbReference type="EMBL" id="KAF8396398.1"/>
    </source>
</evidence>
<comment type="caution">
    <text evidence="2">The sequence shown here is derived from an EMBL/GenBank/DDBJ whole genome shotgun (WGS) entry which is preliminary data.</text>
</comment>
<feature type="transmembrane region" description="Helical" evidence="1">
    <location>
        <begin position="46"/>
        <end position="66"/>
    </location>
</feature>
<dbReference type="InterPro" id="IPR036053">
    <property type="entry name" value="PABP-dom"/>
</dbReference>
<protein>
    <submittedName>
        <fullName evidence="2">Uncharacterized protein</fullName>
    </submittedName>
</protein>
<feature type="transmembrane region" description="Helical" evidence="1">
    <location>
        <begin position="109"/>
        <end position="129"/>
    </location>
</feature>
<sequence length="181" mass="20248">MDNPEHVSAFVATLALFVAAMVVTFVTDPPAGTDDHVPNPLLYIPYLFSIYLSFFIGVGLSAHLILCTPANLNQTIMWIHGKLILFGLGLFSVSFVLRTCMTSPLHLLWIVWLLLLFIIVSIIIVIVIVRKYRPQEMDRTRIFRLLESPDALKAKVAEAMEVLRNVSQQQASSPTVPDVTK</sequence>
<dbReference type="Gene3D" id="1.10.1900.10">
    <property type="entry name" value="c-terminal domain of poly(a) binding protein"/>
    <property type="match status" value="1"/>
</dbReference>
<dbReference type="EMBL" id="JABCRI010000012">
    <property type="protein sequence ID" value="KAF8396398.1"/>
    <property type="molecule type" value="Genomic_DNA"/>
</dbReference>
<feature type="transmembrane region" description="Helical" evidence="1">
    <location>
        <begin position="78"/>
        <end position="97"/>
    </location>
</feature>
<keyword evidence="3" id="KW-1185">Reference proteome</keyword>
<keyword evidence="1" id="KW-0812">Transmembrane</keyword>
<name>A0A834Z1I6_TETSI</name>
<dbReference type="AlphaFoldDB" id="A0A834Z1I6"/>
<dbReference type="GO" id="GO:0003723">
    <property type="term" value="F:RNA binding"/>
    <property type="evidence" value="ECO:0007669"/>
    <property type="project" value="InterPro"/>
</dbReference>
<proteinExistence type="predicted"/>
<organism evidence="2 3">
    <name type="scientific">Tetracentron sinense</name>
    <name type="common">Spur-leaf</name>
    <dbReference type="NCBI Taxonomy" id="13715"/>
    <lineage>
        <taxon>Eukaryota</taxon>
        <taxon>Viridiplantae</taxon>
        <taxon>Streptophyta</taxon>
        <taxon>Embryophyta</taxon>
        <taxon>Tracheophyta</taxon>
        <taxon>Spermatophyta</taxon>
        <taxon>Magnoliopsida</taxon>
        <taxon>Trochodendrales</taxon>
        <taxon>Trochodendraceae</taxon>
        <taxon>Tetracentron</taxon>
    </lineage>
</organism>
<keyword evidence="1" id="KW-1133">Transmembrane helix</keyword>
<gene>
    <name evidence="2" type="ORF">HHK36_018015</name>
</gene>
<accession>A0A834Z1I6</accession>